<name>A0A6H1Z9D5_9ZZZZ</name>
<dbReference type="EMBL" id="MT143973">
    <property type="protein sequence ID" value="QJA44072.1"/>
    <property type="molecule type" value="Genomic_DNA"/>
</dbReference>
<dbReference type="AlphaFoldDB" id="A0A6H1Z9D5"/>
<dbReference type="EMBL" id="MT144589">
    <property type="protein sequence ID" value="QJH93613.1"/>
    <property type="molecule type" value="Genomic_DNA"/>
</dbReference>
<evidence type="ECO:0000313" key="4">
    <source>
        <dbReference type="EMBL" id="QJI04606.1"/>
    </source>
</evidence>
<dbReference type="SUPFAM" id="SSF53756">
    <property type="entry name" value="UDP-Glycosyltransferase/glycogen phosphorylase"/>
    <property type="match status" value="1"/>
</dbReference>
<accession>A0A6H1Z9D5</accession>
<dbReference type="EMBL" id="MT141577">
    <property type="protein sequence ID" value="QJA67855.1"/>
    <property type="molecule type" value="Genomic_DNA"/>
</dbReference>
<evidence type="ECO:0000313" key="1">
    <source>
        <dbReference type="EMBL" id="QJA44072.1"/>
    </source>
</evidence>
<gene>
    <name evidence="4" type="ORF">MM415A00093_0099</name>
    <name evidence="2" type="ORF">MM415B00143_0006</name>
    <name evidence="1" type="ORF">TM448A00087_0005</name>
    <name evidence="3" type="ORF">TM448B00099_0089</name>
</gene>
<proteinExistence type="predicted"/>
<evidence type="ECO:0000313" key="2">
    <source>
        <dbReference type="EMBL" id="QJA67855.1"/>
    </source>
</evidence>
<sequence>MKIMHWMKKENSGLARTTLELAKYEEKAGHKVCIKQPGEDQVVYGVDDHKEDIHCIHSQLNIHSYHDSKPKFMFMHGEPLSSVGNGVSMKAIVDLAPLTDAFICMRKEEQIIWNSIKRTYLVQKGIDLDMYKPLEGITEKLSGEPSVLYIENWRQTRNPLYLCVAMQEVWKKNPKARLHLYNCTDKRMHETFDSLIKNNKWWTFIRSLQGAVNDVNTLYNKVDMVVSCLHPLYARGIEAFGAGKAFISAGYKEPDYPFTCEYSPESMAHAITDCWANYDKIDYRRWATDRHDVRTTVKQTLEIYQKYL</sequence>
<organism evidence="1">
    <name type="scientific">viral metagenome</name>
    <dbReference type="NCBI Taxonomy" id="1070528"/>
    <lineage>
        <taxon>unclassified sequences</taxon>
        <taxon>metagenomes</taxon>
        <taxon>organismal metagenomes</taxon>
    </lineage>
</organism>
<evidence type="ECO:0000313" key="3">
    <source>
        <dbReference type="EMBL" id="QJH93613.1"/>
    </source>
</evidence>
<reference evidence="1" key="1">
    <citation type="submission" date="2020-03" db="EMBL/GenBank/DDBJ databases">
        <title>The deep terrestrial virosphere.</title>
        <authorList>
            <person name="Holmfeldt K."/>
            <person name="Nilsson E."/>
            <person name="Simone D."/>
            <person name="Lopez-Fernandez M."/>
            <person name="Wu X."/>
            <person name="de Brujin I."/>
            <person name="Lundin D."/>
            <person name="Andersson A."/>
            <person name="Bertilsson S."/>
            <person name="Dopson M."/>
        </authorList>
    </citation>
    <scope>NUCLEOTIDE SEQUENCE</scope>
    <source>
        <strain evidence="4">MM415A00093</strain>
        <strain evidence="2">MM415B00143</strain>
        <strain evidence="1">TM448A00087</strain>
        <strain evidence="3">TM448B00099</strain>
    </source>
</reference>
<evidence type="ECO:0008006" key="5">
    <source>
        <dbReference type="Google" id="ProtNLM"/>
    </source>
</evidence>
<dbReference type="Gene3D" id="3.40.50.2000">
    <property type="entry name" value="Glycogen Phosphorylase B"/>
    <property type="match status" value="1"/>
</dbReference>
<protein>
    <recommendedName>
        <fullName evidence="5">Glycosyltransferase</fullName>
    </recommendedName>
</protein>
<dbReference type="EMBL" id="MT145187">
    <property type="protein sequence ID" value="QJI04606.1"/>
    <property type="molecule type" value="Genomic_DNA"/>
</dbReference>